<dbReference type="PANTHER" id="PTHR46481">
    <property type="entry name" value="ZINC FINGER BED DOMAIN-CONTAINING PROTEIN 4"/>
    <property type="match status" value="1"/>
</dbReference>
<evidence type="ECO:0000256" key="9">
    <source>
        <dbReference type="PROSITE-ProRule" id="PRU00027"/>
    </source>
</evidence>
<protein>
    <recommendedName>
        <fullName evidence="11">BED-type domain-containing protein</fullName>
    </recommendedName>
</protein>
<comment type="subcellular location">
    <subcellularLocation>
        <location evidence="1">Nucleus</location>
    </subcellularLocation>
</comment>
<dbReference type="EMBL" id="CP144747">
    <property type="protein sequence ID" value="WVZ62332.1"/>
    <property type="molecule type" value="Genomic_DNA"/>
</dbReference>
<dbReference type="InterPro" id="IPR052035">
    <property type="entry name" value="ZnF_BED_domain_contain"/>
</dbReference>
<evidence type="ECO:0000256" key="1">
    <source>
        <dbReference type="ARBA" id="ARBA00004123"/>
    </source>
</evidence>
<dbReference type="GO" id="GO:0008270">
    <property type="term" value="F:zinc ion binding"/>
    <property type="evidence" value="ECO:0007669"/>
    <property type="project" value="UniProtKB-KW"/>
</dbReference>
<evidence type="ECO:0000256" key="2">
    <source>
        <dbReference type="ARBA" id="ARBA00022723"/>
    </source>
</evidence>
<evidence type="ECO:0000256" key="6">
    <source>
        <dbReference type="ARBA" id="ARBA00023125"/>
    </source>
</evidence>
<keyword evidence="5" id="KW-0805">Transcription regulation</keyword>
<keyword evidence="8" id="KW-0539">Nucleus</keyword>
<keyword evidence="3 9" id="KW-0863">Zinc-finger</keyword>
<evidence type="ECO:0000259" key="11">
    <source>
        <dbReference type="PROSITE" id="PS50808"/>
    </source>
</evidence>
<keyword evidence="13" id="KW-1185">Reference proteome</keyword>
<dbReference type="InterPro" id="IPR008906">
    <property type="entry name" value="HATC_C_dom"/>
</dbReference>
<feature type="compositionally biased region" description="Low complexity" evidence="10">
    <location>
        <begin position="62"/>
        <end position="72"/>
    </location>
</feature>
<dbReference type="PANTHER" id="PTHR46481:SF10">
    <property type="entry name" value="ZINC FINGER BED DOMAIN-CONTAINING PROTEIN 39"/>
    <property type="match status" value="1"/>
</dbReference>
<dbReference type="GO" id="GO:0005634">
    <property type="term" value="C:nucleus"/>
    <property type="evidence" value="ECO:0007669"/>
    <property type="project" value="UniProtKB-SubCell"/>
</dbReference>
<keyword evidence="6" id="KW-0238">DNA-binding</keyword>
<evidence type="ECO:0000256" key="7">
    <source>
        <dbReference type="ARBA" id="ARBA00023163"/>
    </source>
</evidence>
<dbReference type="AlphaFoldDB" id="A0AAQ3SXI3"/>
<proteinExistence type="predicted"/>
<organism evidence="12 13">
    <name type="scientific">Paspalum notatum var. saurae</name>
    <dbReference type="NCBI Taxonomy" id="547442"/>
    <lineage>
        <taxon>Eukaryota</taxon>
        <taxon>Viridiplantae</taxon>
        <taxon>Streptophyta</taxon>
        <taxon>Embryophyta</taxon>
        <taxon>Tracheophyta</taxon>
        <taxon>Spermatophyta</taxon>
        <taxon>Magnoliopsida</taxon>
        <taxon>Liliopsida</taxon>
        <taxon>Poales</taxon>
        <taxon>Poaceae</taxon>
        <taxon>PACMAD clade</taxon>
        <taxon>Panicoideae</taxon>
        <taxon>Andropogonodae</taxon>
        <taxon>Paspaleae</taxon>
        <taxon>Paspalinae</taxon>
        <taxon>Paspalum</taxon>
    </lineage>
</organism>
<evidence type="ECO:0000256" key="8">
    <source>
        <dbReference type="ARBA" id="ARBA00023242"/>
    </source>
</evidence>
<evidence type="ECO:0000256" key="3">
    <source>
        <dbReference type="ARBA" id="ARBA00022771"/>
    </source>
</evidence>
<dbReference type="SMART" id="SM00614">
    <property type="entry name" value="ZnF_BED"/>
    <property type="match status" value="1"/>
</dbReference>
<dbReference type="PROSITE" id="PS50808">
    <property type="entry name" value="ZF_BED"/>
    <property type="match status" value="1"/>
</dbReference>
<sequence length="498" mass="55751">MERRYDPTFTNHELVLMGVVPDDEDDGEAGRDDLFGETPDAPIEVGDGPERVQPDANGEPGGAAATASTTKSTGRKRKSTSPVWEDMDEIFETVNGVQIRVAARCHYCKKELSARSSGGTGHLSRHAEKCKLRHGIGRAGISLCLGSMLMSAFDVLKPYLNDFRTAVSFLNSSNQRIAAYKSFCIAMSVRPRKFGLDMDVRWNSTYLMLKYLIPYKSTFDVFIQTHYPQKEEGALLTNDHWYMGEKILEFFERFYDSIVVTSDPRAKLRGFNNVLFLLSKLNCKNYSDYLTTVRAGLFDLFKKYDDKFGGARLQRFSNSIPGEGKSKYAWNLVFGSGTGNSSLANAPSLGVNPMNLSSNPSLLSRRTPASALFHAASTNAGITVTELSSYLDSDIVQKFDDDFDILDWWRDRKITYPVLSILAKDILSVSVSTVSSESAFSLVSRVIEERRRRLAPSMVEMLSLIKDWEEADARMQHTAENKATLKAFEDMFLDGDQI</sequence>
<accession>A0AAQ3SXI3</accession>
<evidence type="ECO:0000256" key="4">
    <source>
        <dbReference type="ARBA" id="ARBA00022833"/>
    </source>
</evidence>
<dbReference type="Pfam" id="PF05699">
    <property type="entry name" value="Dimer_Tnp_hAT"/>
    <property type="match status" value="1"/>
</dbReference>
<feature type="region of interest" description="Disordered" evidence="10">
    <location>
        <begin position="19"/>
        <end position="82"/>
    </location>
</feature>
<evidence type="ECO:0000256" key="5">
    <source>
        <dbReference type="ARBA" id="ARBA00023015"/>
    </source>
</evidence>
<feature type="domain" description="BED-type" evidence="11">
    <location>
        <begin position="78"/>
        <end position="141"/>
    </location>
</feature>
<evidence type="ECO:0000313" key="13">
    <source>
        <dbReference type="Proteomes" id="UP001341281"/>
    </source>
</evidence>
<gene>
    <name evidence="12" type="ORF">U9M48_012093</name>
</gene>
<dbReference type="InterPro" id="IPR003656">
    <property type="entry name" value="Znf_BED"/>
</dbReference>
<dbReference type="Proteomes" id="UP001341281">
    <property type="component" value="Chromosome 03"/>
</dbReference>
<name>A0AAQ3SXI3_PASNO</name>
<keyword evidence="7" id="KW-0804">Transcription</keyword>
<dbReference type="GO" id="GO:0046983">
    <property type="term" value="F:protein dimerization activity"/>
    <property type="evidence" value="ECO:0007669"/>
    <property type="project" value="InterPro"/>
</dbReference>
<evidence type="ECO:0000313" key="12">
    <source>
        <dbReference type="EMBL" id="WVZ62332.1"/>
    </source>
</evidence>
<dbReference type="GO" id="GO:0003677">
    <property type="term" value="F:DNA binding"/>
    <property type="evidence" value="ECO:0007669"/>
    <property type="project" value="UniProtKB-KW"/>
</dbReference>
<keyword evidence="2" id="KW-0479">Metal-binding</keyword>
<dbReference type="SUPFAM" id="SSF53098">
    <property type="entry name" value="Ribonuclease H-like"/>
    <property type="match status" value="1"/>
</dbReference>
<keyword evidence="4" id="KW-0862">Zinc</keyword>
<evidence type="ECO:0000256" key="10">
    <source>
        <dbReference type="SAM" id="MobiDB-lite"/>
    </source>
</evidence>
<dbReference type="InterPro" id="IPR012337">
    <property type="entry name" value="RNaseH-like_sf"/>
</dbReference>
<reference evidence="12 13" key="1">
    <citation type="submission" date="2024-02" db="EMBL/GenBank/DDBJ databases">
        <title>High-quality chromosome-scale genome assembly of Pensacola bahiagrass (Paspalum notatum Flugge var. saurae).</title>
        <authorList>
            <person name="Vega J.M."/>
            <person name="Podio M."/>
            <person name="Orjuela J."/>
            <person name="Siena L.A."/>
            <person name="Pessino S.C."/>
            <person name="Combes M.C."/>
            <person name="Mariac C."/>
            <person name="Albertini E."/>
            <person name="Pupilli F."/>
            <person name="Ortiz J.P.A."/>
            <person name="Leblanc O."/>
        </authorList>
    </citation>
    <scope>NUCLEOTIDE SEQUENCE [LARGE SCALE GENOMIC DNA]</scope>
    <source>
        <strain evidence="12">R1</strain>
        <tissue evidence="12">Leaf</tissue>
    </source>
</reference>